<dbReference type="GO" id="GO:0008810">
    <property type="term" value="F:cellulase activity"/>
    <property type="evidence" value="ECO:0007669"/>
    <property type="project" value="UniProtKB-EC"/>
</dbReference>
<keyword evidence="11" id="KW-1185">Reference proteome</keyword>
<dbReference type="Proteomes" id="UP000886595">
    <property type="component" value="Unassembled WGS sequence"/>
</dbReference>
<evidence type="ECO:0000256" key="6">
    <source>
        <dbReference type="ARBA" id="ARBA00023277"/>
    </source>
</evidence>
<evidence type="ECO:0000256" key="3">
    <source>
        <dbReference type="ARBA" id="ARBA00012601"/>
    </source>
</evidence>
<dbReference type="EC" id="3.2.1.4" evidence="3"/>
<proteinExistence type="inferred from homology"/>
<dbReference type="InterPro" id="IPR012341">
    <property type="entry name" value="6hp_glycosidase-like_sf"/>
</dbReference>
<evidence type="ECO:0000256" key="8">
    <source>
        <dbReference type="ARBA" id="ARBA00023326"/>
    </source>
</evidence>
<evidence type="ECO:0000313" key="11">
    <source>
        <dbReference type="Proteomes" id="UP000886595"/>
    </source>
</evidence>
<sequence length="63" mass="7274">MSYVVGFGERYPTHVHHRGTSVSMNKESCKGGWRWKESKMHNLNIIQGAMAAATDKDDWFYLL</sequence>
<organism evidence="10 11">
    <name type="scientific">Brassica carinata</name>
    <name type="common">Ethiopian mustard</name>
    <name type="synonym">Abyssinian cabbage</name>
    <dbReference type="NCBI Taxonomy" id="52824"/>
    <lineage>
        <taxon>Eukaryota</taxon>
        <taxon>Viridiplantae</taxon>
        <taxon>Streptophyta</taxon>
        <taxon>Embryophyta</taxon>
        <taxon>Tracheophyta</taxon>
        <taxon>Spermatophyta</taxon>
        <taxon>Magnoliopsida</taxon>
        <taxon>eudicotyledons</taxon>
        <taxon>Gunneridae</taxon>
        <taxon>Pentapetalae</taxon>
        <taxon>rosids</taxon>
        <taxon>malvids</taxon>
        <taxon>Brassicales</taxon>
        <taxon>Brassicaceae</taxon>
        <taxon>Brassiceae</taxon>
        <taxon>Brassica</taxon>
    </lineage>
</organism>
<keyword evidence="4" id="KW-0378">Hydrolase</keyword>
<dbReference type="Gene3D" id="1.50.10.10">
    <property type="match status" value="1"/>
</dbReference>
<evidence type="ECO:0000256" key="5">
    <source>
        <dbReference type="ARBA" id="ARBA00023001"/>
    </source>
</evidence>
<dbReference type="Pfam" id="PF00759">
    <property type="entry name" value="Glyco_hydro_9"/>
    <property type="match status" value="1"/>
</dbReference>
<dbReference type="InterPro" id="IPR008928">
    <property type="entry name" value="6-hairpin_glycosidase_sf"/>
</dbReference>
<protein>
    <recommendedName>
        <fullName evidence="3">cellulase</fullName>
        <ecNumber evidence="3">3.2.1.4</ecNumber>
    </recommendedName>
</protein>
<evidence type="ECO:0000313" key="10">
    <source>
        <dbReference type="EMBL" id="KAG2299194.1"/>
    </source>
</evidence>
<feature type="domain" description="Glycoside hydrolase family 9" evidence="9">
    <location>
        <begin position="1"/>
        <end position="60"/>
    </location>
</feature>
<dbReference type="PANTHER" id="PTHR22298">
    <property type="entry name" value="ENDO-1,4-BETA-GLUCANASE"/>
    <property type="match status" value="1"/>
</dbReference>
<evidence type="ECO:0000256" key="1">
    <source>
        <dbReference type="ARBA" id="ARBA00000966"/>
    </source>
</evidence>
<reference evidence="10 11" key="1">
    <citation type="submission" date="2020-02" db="EMBL/GenBank/DDBJ databases">
        <authorList>
            <person name="Ma Q."/>
            <person name="Huang Y."/>
            <person name="Song X."/>
            <person name="Pei D."/>
        </authorList>
    </citation>
    <scope>NUCLEOTIDE SEQUENCE [LARGE SCALE GENOMIC DNA]</scope>
    <source>
        <strain evidence="10">Sxm20200214</strain>
        <tissue evidence="10">Leaf</tissue>
    </source>
</reference>
<comment type="similarity">
    <text evidence="2">Belongs to the glycosyl hydrolase 9 (cellulase E) family.</text>
</comment>
<keyword evidence="7" id="KW-0326">Glycosidase</keyword>
<accession>A0A8X7S2F7</accession>
<evidence type="ECO:0000256" key="2">
    <source>
        <dbReference type="ARBA" id="ARBA00007072"/>
    </source>
</evidence>
<comment type="catalytic activity">
    <reaction evidence="1">
        <text>Endohydrolysis of (1-&gt;4)-beta-D-glucosidic linkages in cellulose, lichenin and cereal beta-D-glucans.</text>
        <dbReference type="EC" id="3.2.1.4"/>
    </reaction>
</comment>
<evidence type="ECO:0000256" key="7">
    <source>
        <dbReference type="ARBA" id="ARBA00023295"/>
    </source>
</evidence>
<comment type="caution">
    <text evidence="10">The sequence shown here is derived from an EMBL/GenBank/DDBJ whole genome shotgun (WGS) entry which is preliminary data.</text>
</comment>
<dbReference type="InterPro" id="IPR001701">
    <property type="entry name" value="Glyco_hydro_9"/>
</dbReference>
<dbReference type="GO" id="GO:0030245">
    <property type="term" value="P:cellulose catabolic process"/>
    <property type="evidence" value="ECO:0007669"/>
    <property type="project" value="UniProtKB-KW"/>
</dbReference>
<keyword evidence="5" id="KW-0136">Cellulose degradation</keyword>
<keyword evidence="6" id="KW-0119">Carbohydrate metabolism</keyword>
<dbReference type="OrthoDB" id="1425203at2759"/>
<evidence type="ECO:0000256" key="4">
    <source>
        <dbReference type="ARBA" id="ARBA00022801"/>
    </source>
</evidence>
<dbReference type="AlphaFoldDB" id="A0A8X7S2F7"/>
<name>A0A8X7S2F7_BRACI</name>
<dbReference type="EMBL" id="JAAMPC010000008">
    <property type="protein sequence ID" value="KAG2299194.1"/>
    <property type="molecule type" value="Genomic_DNA"/>
</dbReference>
<dbReference type="SUPFAM" id="SSF48208">
    <property type="entry name" value="Six-hairpin glycosidases"/>
    <property type="match status" value="1"/>
</dbReference>
<keyword evidence="8" id="KW-0624">Polysaccharide degradation</keyword>
<evidence type="ECO:0000259" key="9">
    <source>
        <dbReference type="Pfam" id="PF00759"/>
    </source>
</evidence>
<gene>
    <name evidence="10" type="ORF">Bca52824_035666</name>
</gene>